<keyword evidence="1 5" id="KW-0479">Metal-binding</keyword>
<dbReference type="PROSITE" id="PS50103">
    <property type="entry name" value="ZF_C3H1"/>
    <property type="match status" value="3"/>
</dbReference>
<evidence type="ECO:0000313" key="9">
    <source>
        <dbReference type="Proteomes" id="UP001318860"/>
    </source>
</evidence>
<feature type="zinc finger region" description="C3H1-type" evidence="5">
    <location>
        <begin position="120"/>
        <end position="147"/>
    </location>
</feature>
<dbReference type="EMBL" id="JABTTQ020000009">
    <property type="protein sequence ID" value="KAK6148949.1"/>
    <property type="molecule type" value="Genomic_DNA"/>
</dbReference>
<feature type="domain" description="C3H1-type" evidence="7">
    <location>
        <begin position="66"/>
        <end position="93"/>
    </location>
</feature>
<keyword evidence="4 5" id="KW-0862">Zinc</keyword>
<feature type="zinc finger region" description="C3H1-type" evidence="5">
    <location>
        <begin position="66"/>
        <end position="93"/>
    </location>
</feature>
<feature type="domain" description="C3H1-type" evidence="7">
    <location>
        <begin position="120"/>
        <end position="147"/>
    </location>
</feature>
<dbReference type="Proteomes" id="UP001318860">
    <property type="component" value="Unassembled WGS sequence"/>
</dbReference>
<accession>A0ABR0WRI2</accession>
<dbReference type="SUPFAM" id="SSF90229">
    <property type="entry name" value="CCCH zinc finger"/>
    <property type="match status" value="3"/>
</dbReference>
<feature type="domain" description="C3H1-type" evidence="7">
    <location>
        <begin position="188"/>
        <end position="216"/>
    </location>
</feature>
<dbReference type="Gene3D" id="4.10.1000.10">
    <property type="entry name" value="Zinc finger, CCCH-type"/>
    <property type="match status" value="2"/>
</dbReference>
<evidence type="ECO:0000259" key="7">
    <source>
        <dbReference type="PROSITE" id="PS50103"/>
    </source>
</evidence>
<evidence type="ECO:0000313" key="8">
    <source>
        <dbReference type="EMBL" id="KAK6148949.1"/>
    </source>
</evidence>
<sequence>MNTTHFNENRFSSPTESGGKNAFDNRPPSRILNQHSGFDFKKPRFPERNSHPKIPLSVNRSKLYIPYKSELCLKFQRDKCHYGENCHFSHSISGIRNPGFKPVAMKENLNVDSKRNHVVSNLRECHYFSSGTDCPYGEKCQFLHKCDQKIRMDRESCAINPLADRSGSNQIPRRSLNAGGKGYDKSVFRKTELCKKWERSGGCPYGVKCIYAHGKAELQELGSFAEMGYAYSRPNNAASSEVGPKVSKKLQLKGRSCFMNWDIDKISEIYADWIDDRHDL</sequence>
<keyword evidence="3 5" id="KW-0863">Zinc-finger</keyword>
<name>A0ABR0WRI2_REHGL</name>
<organism evidence="8 9">
    <name type="scientific">Rehmannia glutinosa</name>
    <name type="common">Chinese foxglove</name>
    <dbReference type="NCBI Taxonomy" id="99300"/>
    <lineage>
        <taxon>Eukaryota</taxon>
        <taxon>Viridiplantae</taxon>
        <taxon>Streptophyta</taxon>
        <taxon>Embryophyta</taxon>
        <taxon>Tracheophyta</taxon>
        <taxon>Spermatophyta</taxon>
        <taxon>Magnoliopsida</taxon>
        <taxon>eudicotyledons</taxon>
        <taxon>Gunneridae</taxon>
        <taxon>Pentapetalae</taxon>
        <taxon>asterids</taxon>
        <taxon>lamiids</taxon>
        <taxon>Lamiales</taxon>
        <taxon>Orobanchaceae</taxon>
        <taxon>Rehmannieae</taxon>
        <taxon>Rehmannia</taxon>
    </lineage>
</organism>
<evidence type="ECO:0000256" key="5">
    <source>
        <dbReference type="PROSITE-ProRule" id="PRU00723"/>
    </source>
</evidence>
<evidence type="ECO:0000256" key="6">
    <source>
        <dbReference type="SAM" id="MobiDB-lite"/>
    </source>
</evidence>
<gene>
    <name evidence="8" type="ORF">DH2020_016474</name>
</gene>
<evidence type="ECO:0000256" key="3">
    <source>
        <dbReference type="ARBA" id="ARBA00022771"/>
    </source>
</evidence>
<dbReference type="InterPro" id="IPR000571">
    <property type="entry name" value="Znf_CCCH"/>
</dbReference>
<dbReference type="InterPro" id="IPR036855">
    <property type="entry name" value="Znf_CCCH_sf"/>
</dbReference>
<keyword evidence="9" id="KW-1185">Reference proteome</keyword>
<protein>
    <recommendedName>
        <fullName evidence="7">C3H1-type domain-containing protein</fullName>
    </recommendedName>
</protein>
<comment type="caution">
    <text evidence="8">The sequence shown here is derived from an EMBL/GenBank/DDBJ whole genome shotgun (WGS) entry which is preliminary data.</text>
</comment>
<dbReference type="PANTHER" id="PTHR12547:SF162">
    <property type="entry name" value="ZINC FINGER CCCH DOMAIN-CONTAINING PROTEIN 15"/>
    <property type="match status" value="1"/>
</dbReference>
<keyword evidence="2" id="KW-0677">Repeat</keyword>
<reference evidence="8 9" key="1">
    <citation type="journal article" date="2021" name="Comput. Struct. Biotechnol. J.">
        <title>De novo genome assembly of the potent medicinal plant Rehmannia glutinosa using nanopore technology.</title>
        <authorList>
            <person name="Ma L."/>
            <person name="Dong C."/>
            <person name="Song C."/>
            <person name="Wang X."/>
            <person name="Zheng X."/>
            <person name="Niu Y."/>
            <person name="Chen S."/>
            <person name="Feng W."/>
        </authorList>
    </citation>
    <scope>NUCLEOTIDE SEQUENCE [LARGE SCALE GENOMIC DNA]</scope>
    <source>
        <strain evidence="8">DH-2019</strain>
    </source>
</reference>
<dbReference type="PANTHER" id="PTHR12547">
    <property type="entry name" value="CCCH ZINC FINGER/TIS11-RELATED"/>
    <property type="match status" value="1"/>
</dbReference>
<evidence type="ECO:0000256" key="4">
    <source>
        <dbReference type="ARBA" id="ARBA00022833"/>
    </source>
</evidence>
<feature type="zinc finger region" description="C3H1-type" evidence="5">
    <location>
        <begin position="188"/>
        <end position="216"/>
    </location>
</feature>
<dbReference type="SMART" id="SM00356">
    <property type="entry name" value="ZnF_C3H1"/>
    <property type="match status" value="3"/>
</dbReference>
<feature type="region of interest" description="Disordered" evidence="6">
    <location>
        <begin position="1"/>
        <end position="30"/>
    </location>
</feature>
<dbReference type="InterPro" id="IPR045877">
    <property type="entry name" value="ZFP36-like"/>
</dbReference>
<evidence type="ECO:0000256" key="2">
    <source>
        <dbReference type="ARBA" id="ARBA00022737"/>
    </source>
</evidence>
<evidence type="ECO:0000256" key="1">
    <source>
        <dbReference type="ARBA" id="ARBA00022723"/>
    </source>
</evidence>
<proteinExistence type="predicted"/>
<feature type="compositionally biased region" description="Polar residues" evidence="6">
    <location>
        <begin position="1"/>
        <end position="18"/>
    </location>
</feature>
<dbReference type="Pfam" id="PF00642">
    <property type="entry name" value="zf-CCCH"/>
    <property type="match status" value="3"/>
</dbReference>